<evidence type="ECO:0000313" key="4">
    <source>
        <dbReference type="Proteomes" id="UP000195141"/>
    </source>
</evidence>
<dbReference type="PIRSF" id="PIRSF031501">
    <property type="entry name" value="QueT"/>
    <property type="match status" value="1"/>
</dbReference>
<feature type="transmembrane region" description="Helical" evidence="1">
    <location>
        <begin position="138"/>
        <end position="160"/>
    </location>
</feature>
<protein>
    <recommendedName>
        <fullName evidence="5">Integral membrane protein</fullName>
    </recommendedName>
</protein>
<feature type="transmembrane region" description="Helical" evidence="1">
    <location>
        <begin position="57"/>
        <end position="77"/>
    </location>
</feature>
<keyword evidence="1" id="KW-0812">Transmembrane</keyword>
<accession>A0A242K6R0</accession>
<reference evidence="3" key="2">
    <citation type="submission" date="2017-05" db="EMBL/GenBank/DDBJ databases">
        <authorList>
            <consortium name="The Broad Institute Genomics Platform"/>
            <consortium name="The Broad Institute Genomic Center for Infectious Diseases"/>
            <person name="Earl A."/>
            <person name="Manson A."/>
            <person name="Schwartman J."/>
            <person name="Gilmore M."/>
            <person name="Abouelleil A."/>
            <person name="Cao P."/>
            <person name="Chapman S."/>
            <person name="Cusick C."/>
            <person name="Shea T."/>
            <person name="Young S."/>
            <person name="Neafsey D."/>
            <person name="Nusbaum C."/>
            <person name="Birren B."/>
        </authorList>
    </citation>
    <scope>NUCLEOTIDE SEQUENCE</scope>
    <source>
        <strain evidence="3">9E7_DIV0242</strain>
    </source>
</reference>
<keyword evidence="4" id="KW-1185">Reference proteome</keyword>
<dbReference type="AlphaFoldDB" id="A0A242K6R0"/>
<feature type="transmembrane region" description="Helical" evidence="1">
    <location>
        <begin position="107"/>
        <end position="126"/>
    </location>
</feature>
<keyword evidence="1" id="KW-1133">Transmembrane helix</keyword>
<reference evidence="3" key="3">
    <citation type="submission" date="2024-03" db="EMBL/GenBank/DDBJ databases">
        <title>The Genome Sequence of Enterococcus sp. DIV0242b.</title>
        <authorList>
            <consortium name="The Broad Institute Genomics Platform"/>
            <consortium name="The Broad Institute Microbial Omics Core"/>
            <consortium name="The Broad Institute Genomic Center for Infectious Diseases"/>
            <person name="Earl A."/>
            <person name="Manson A."/>
            <person name="Gilmore M."/>
            <person name="Schwartman J."/>
            <person name="Shea T."/>
            <person name="Abouelleil A."/>
            <person name="Cao P."/>
            <person name="Chapman S."/>
            <person name="Cusick C."/>
            <person name="Young S."/>
            <person name="Neafsey D."/>
            <person name="Nusbaum C."/>
            <person name="Birren B."/>
        </authorList>
    </citation>
    <scope>NUCLEOTIDE SEQUENCE</scope>
    <source>
        <strain evidence="3">9E7_DIV0242</strain>
    </source>
</reference>
<evidence type="ECO:0000313" key="3">
    <source>
        <dbReference type="EMBL" id="WYJ92206.1"/>
    </source>
</evidence>
<organism evidence="2">
    <name type="scientific">Candidatus Enterococcus clewellii</name>
    <dbReference type="NCBI Taxonomy" id="1834193"/>
    <lineage>
        <taxon>Bacteria</taxon>
        <taxon>Bacillati</taxon>
        <taxon>Bacillota</taxon>
        <taxon>Bacilli</taxon>
        <taxon>Lactobacillales</taxon>
        <taxon>Enterococcaceae</taxon>
        <taxon>Enterococcus</taxon>
    </lineage>
</organism>
<dbReference type="OrthoDB" id="1706970at2"/>
<feature type="transmembrane region" description="Helical" evidence="1">
    <location>
        <begin position="14"/>
        <end position="36"/>
    </location>
</feature>
<dbReference type="Proteomes" id="UP000195141">
    <property type="component" value="Chromosome"/>
</dbReference>
<evidence type="ECO:0000313" key="2">
    <source>
        <dbReference type="EMBL" id="OTP15894.1"/>
    </source>
</evidence>
<dbReference type="PANTHER" id="PTHR40044">
    <property type="entry name" value="INTEGRAL MEMBRANE PROTEIN-RELATED"/>
    <property type="match status" value="1"/>
</dbReference>
<dbReference type="EMBL" id="CP147247">
    <property type="protein sequence ID" value="WYJ92206.1"/>
    <property type="molecule type" value="Genomic_DNA"/>
</dbReference>
<dbReference type="Pfam" id="PF06177">
    <property type="entry name" value="QueT"/>
    <property type="match status" value="1"/>
</dbReference>
<proteinExistence type="predicted"/>
<dbReference type="InterPro" id="IPR010387">
    <property type="entry name" value="QueT"/>
</dbReference>
<evidence type="ECO:0000256" key="1">
    <source>
        <dbReference type="SAM" id="Phobius"/>
    </source>
</evidence>
<dbReference type="RefSeq" id="WP_086349175.1">
    <property type="nucleotide sequence ID" value="NZ_CP147247.1"/>
</dbReference>
<reference evidence="2" key="1">
    <citation type="submission" date="2017-05" db="EMBL/GenBank/DDBJ databases">
        <title>The Genome Sequence of Enterococcus sp. 9E7_DIV0242.</title>
        <authorList>
            <consortium name="The Broad Institute Genomics Platform"/>
            <consortium name="The Broad Institute Genomic Center for Infectious Diseases"/>
            <person name="Earl A."/>
            <person name="Manson A."/>
            <person name="Schwartman J."/>
            <person name="Gilmore M."/>
            <person name="Abouelleil A."/>
            <person name="Cao P."/>
            <person name="Chapman S."/>
            <person name="Cusick C."/>
            <person name="Shea T."/>
            <person name="Young S."/>
            <person name="Neafsey D."/>
            <person name="Nusbaum C."/>
            <person name="Birren B."/>
        </authorList>
    </citation>
    <scope>NUCLEOTIDE SEQUENCE [LARGE SCALE GENOMIC DNA]</scope>
    <source>
        <strain evidence="2">9E7_DIV0242</strain>
    </source>
</reference>
<gene>
    <name evidence="2" type="ORF">A5888_002108</name>
    <name evidence="3" type="ORF">A5888_003979</name>
</gene>
<sequence>MQTSATPNKKLRTLTLNAMIMALYLALTLFVAPVASGPIQFRISESLNHLVVFNRKLMWGVLGGVIFYNLVFGYGVIDALYGGAQTLVSLGLTALLYNKVKNEKLRLVLNTLFFTVSMVFIAVMLVNTGGTTEGFWPTYFFLAFSEFIIMALSAPLMYFLNKAVHFESRI</sequence>
<keyword evidence="1" id="KW-0472">Membrane</keyword>
<evidence type="ECO:0008006" key="5">
    <source>
        <dbReference type="Google" id="ProtNLM"/>
    </source>
</evidence>
<name>A0A242K6R0_9ENTE</name>
<dbReference type="EMBL" id="NGMM01000003">
    <property type="protein sequence ID" value="OTP15894.1"/>
    <property type="molecule type" value="Genomic_DNA"/>
</dbReference>
<dbReference type="PANTHER" id="PTHR40044:SF1">
    <property type="entry name" value="INTEGRAL MEMBRANE PROTEIN"/>
    <property type="match status" value="1"/>
</dbReference>